<gene>
    <name evidence="6" type="primary">rplX</name>
    <name evidence="4" type="synonym">rpl24</name>
    <name evidence="6" type="ORF">MBCUR_14800</name>
</gene>
<sequence>MSKQPRKQRKVLYNAPLHARRKYMNVNLSHDLREDFGKRSLAVKVGDTVKVVRGEFKDTEGKVEKVDVKKFQVLIEGVNVNKTDGTNVVFPIHPSNLVIVDADMKDDRRNKILERGE</sequence>
<dbReference type="InterPro" id="IPR008991">
    <property type="entry name" value="Translation_prot_SH3-like_sf"/>
</dbReference>
<protein>
    <recommendedName>
        <fullName evidence="4">Large ribosomal subunit protein uL24</fullName>
    </recommendedName>
</protein>
<feature type="domain" description="KOW" evidence="5">
    <location>
        <begin position="42"/>
        <end position="69"/>
    </location>
</feature>
<dbReference type="InterPro" id="IPR005824">
    <property type="entry name" value="KOW"/>
</dbReference>
<organism evidence="6 7">
    <name type="scientific">Methanobrevibacter curvatus</name>
    <dbReference type="NCBI Taxonomy" id="49547"/>
    <lineage>
        <taxon>Archaea</taxon>
        <taxon>Methanobacteriati</taxon>
        <taxon>Methanobacteriota</taxon>
        <taxon>Methanomada group</taxon>
        <taxon>Methanobacteria</taxon>
        <taxon>Methanobacteriales</taxon>
        <taxon>Methanobacteriaceae</taxon>
        <taxon>Methanobrevibacter</taxon>
    </lineage>
</organism>
<dbReference type="NCBIfam" id="TIGR01080">
    <property type="entry name" value="rplX_A_E"/>
    <property type="match status" value="1"/>
</dbReference>
<dbReference type="STRING" id="49547.MBCUR_14800"/>
<dbReference type="GO" id="GO:0019843">
    <property type="term" value="F:rRNA binding"/>
    <property type="evidence" value="ECO:0007669"/>
    <property type="project" value="UniProtKB-UniRule"/>
</dbReference>
<dbReference type="SUPFAM" id="SSF50104">
    <property type="entry name" value="Translation proteins SH3-like domain"/>
    <property type="match status" value="1"/>
</dbReference>
<dbReference type="SMART" id="SM00739">
    <property type="entry name" value="KOW"/>
    <property type="match status" value="1"/>
</dbReference>
<comment type="similarity">
    <text evidence="1 4">Belongs to the universal ribosomal protein uL24 family.</text>
</comment>
<evidence type="ECO:0000256" key="3">
    <source>
        <dbReference type="ARBA" id="ARBA00023274"/>
    </source>
</evidence>
<comment type="function">
    <text evidence="4">One of two assembly initiator proteins, it binds directly to the 5'-end of the 23S rRNA, where it nucleates assembly of the 50S subunit.</text>
</comment>
<comment type="function">
    <text evidence="4">Located at the polypeptide exit tunnel on the outside of the subunit.</text>
</comment>
<keyword evidence="4" id="KW-0699">rRNA-binding</keyword>
<dbReference type="RefSeq" id="WP_067092116.1">
    <property type="nucleotide sequence ID" value="NZ_LWMV01000191.1"/>
</dbReference>
<dbReference type="Proteomes" id="UP000077245">
    <property type="component" value="Unassembled WGS sequence"/>
</dbReference>
<dbReference type="InterPro" id="IPR014722">
    <property type="entry name" value="Rib_uL2_dom2"/>
</dbReference>
<dbReference type="Pfam" id="PF00467">
    <property type="entry name" value="KOW"/>
    <property type="match status" value="1"/>
</dbReference>
<evidence type="ECO:0000256" key="4">
    <source>
        <dbReference type="HAMAP-Rule" id="MF_01326"/>
    </source>
</evidence>
<evidence type="ECO:0000313" key="7">
    <source>
        <dbReference type="Proteomes" id="UP000077245"/>
    </source>
</evidence>
<dbReference type="Gene3D" id="2.30.30.30">
    <property type="match status" value="1"/>
</dbReference>
<keyword evidence="4" id="KW-0694">RNA-binding</keyword>
<name>A0A165ZV66_9EURY</name>
<dbReference type="GO" id="GO:0006412">
    <property type="term" value="P:translation"/>
    <property type="evidence" value="ECO:0007669"/>
    <property type="project" value="UniProtKB-UniRule"/>
</dbReference>
<accession>A0A165ZV66</accession>
<dbReference type="HAMAP" id="MF_01326_A">
    <property type="entry name" value="Ribosomal_uL24_A"/>
    <property type="match status" value="1"/>
</dbReference>
<evidence type="ECO:0000256" key="1">
    <source>
        <dbReference type="ARBA" id="ARBA00010618"/>
    </source>
</evidence>
<dbReference type="InterPro" id="IPR041988">
    <property type="entry name" value="Ribosomal_uL24_KOW"/>
</dbReference>
<keyword evidence="3 4" id="KW-0687">Ribonucleoprotein</keyword>
<dbReference type="Pfam" id="PF16906">
    <property type="entry name" value="Ribosomal_L26"/>
    <property type="match status" value="1"/>
</dbReference>
<dbReference type="GO" id="GO:0015934">
    <property type="term" value="C:large ribosomal subunit"/>
    <property type="evidence" value="ECO:0007669"/>
    <property type="project" value="UniProtKB-UniRule"/>
</dbReference>
<dbReference type="PANTHER" id="PTHR11143">
    <property type="entry name" value="60S RIBOSOMAL PROTEIN L26 FAMILY MEMBER"/>
    <property type="match status" value="1"/>
</dbReference>
<dbReference type="PATRIC" id="fig|49547.3.peg.1581"/>
<comment type="subunit">
    <text evidence="4">Part of the 50S ribosomal subunit.</text>
</comment>
<dbReference type="GO" id="GO:0003735">
    <property type="term" value="F:structural constituent of ribosome"/>
    <property type="evidence" value="ECO:0007669"/>
    <property type="project" value="UniProtKB-UniRule"/>
</dbReference>
<proteinExistence type="inferred from homology"/>
<evidence type="ECO:0000259" key="5">
    <source>
        <dbReference type="SMART" id="SM00739"/>
    </source>
</evidence>
<reference evidence="6 7" key="1">
    <citation type="submission" date="2016-04" db="EMBL/GenBank/DDBJ databases">
        <title>Genome sequence of Methanobrevibacter curvatus DSM 11111.</title>
        <authorList>
            <person name="Poehlein A."/>
            <person name="Seedorf H."/>
            <person name="Daniel R."/>
        </authorList>
    </citation>
    <scope>NUCLEOTIDE SEQUENCE [LARGE SCALE GENOMIC DNA]</scope>
    <source>
        <strain evidence="6 7">DSM 11111</strain>
    </source>
</reference>
<dbReference type="InterPro" id="IPR005756">
    <property type="entry name" value="Ribosomal_uL24_euk/arc"/>
</dbReference>
<dbReference type="OrthoDB" id="10899at2157"/>
<dbReference type="EMBL" id="LWMV01000191">
    <property type="protein sequence ID" value="KZX11208.1"/>
    <property type="molecule type" value="Genomic_DNA"/>
</dbReference>
<keyword evidence="7" id="KW-1185">Reference proteome</keyword>
<dbReference type="CDD" id="cd06089">
    <property type="entry name" value="KOW_RPL26"/>
    <property type="match status" value="1"/>
</dbReference>
<evidence type="ECO:0000313" key="6">
    <source>
        <dbReference type="EMBL" id="KZX11208.1"/>
    </source>
</evidence>
<keyword evidence="2 4" id="KW-0689">Ribosomal protein</keyword>
<evidence type="ECO:0000256" key="2">
    <source>
        <dbReference type="ARBA" id="ARBA00022980"/>
    </source>
</evidence>
<comment type="caution">
    <text evidence="6">The sequence shown here is derived from an EMBL/GenBank/DDBJ whole genome shotgun (WGS) entry which is preliminary data.</text>
</comment>
<dbReference type="AlphaFoldDB" id="A0A165ZV66"/>